<name>A0A7I7NY20_9MYCO</name>
<reference evidence="1 2" key="1">
    <citation type="journal article" date="2019" name="Emerg. Microbes Infect.">
        <title>Comprehensive subspecies identification of 175 nontuberculous mycobacteria species based on 7547 genomic profiles.</title>
        <authorList>
            <person name="Matsumoto Y."/>
            <person name="Kinjo T."/>
            <person name="Motooka D."/>
            <person name="Nabeya D."/>
            <person name="Jung N."/>
            <person name="Uechi K."/>
            <person name="Horii T."/>
            <person name="Iida T."/>
            <person name="Fujita J."/>
            <person name="Nakamura S."/>
        </authorList>
    </citation>
    <scope>NUCLEOTIDE SEQUENCE [LARGE SCALE GENOMIC DNA]</scope>
    <source>
        <strain evidence="1 2">JCM 16018</strain>
    </source>
</reference>
<evidence type="ECO:0000313" key="1">
    <source>
        <dbReference type="EMBL" id="BBY01511.1"/>
    </source>
</evidence>
<dbReference type="EMBL" id="AP022582">
    <property type="protein sequence ID" value="BBY01511.1"/>
    <property type="molecule type" value="Genomic_DNA"/>
</dbReference>
<protein>
    <recommendedName>
        <fullName evidence="3">Apea-like HEPN domain-containing protein</fullName>
    </recommendedName>
</protein>
<evidence type="ECO:0000313" key="2">
    <source>
        <dbReference type="Proteomes" id="UP000466632"/>
    </source>
</evidence>
<dbReference type="KEGG" id="mseo:MSEO_20100"/>
<dbReference type="AlphaFoldDB" id="A0A7I7NY20"/>
<organism evidence="1 2">
    <name type="scientific">Mycobacterium seoulense</name>
    <dbReference type="NCBI Taxonomy" id="386911"/>
    <lineage>
        <taxon>Bacteria</taxon>
        <taxon>Bacillati</taxon>
        <taxon>Actinomycetota</taxon>
        <taxon>Actinomycetes</taxon>
        <taxon>Mycobacteriales</taxon>
        <taxon>Mycobacteriaceae</taxon>
        <taxon>Mycobacterium</taxon>
    </lineage>
</organism>
<keyword evidence="2" id="KW-1185">Reference proteome</keyword>
<sequence length="196" mass="22136">MQAQCLALRDGEYSSAILRSAQACEVLFDGILGLLLWEELGGAPHADGPVDKAAEIFSNDLRPRLKNAYHPLLGGRWNLTEKGTLSDWSELVATPRNRIVHRGYQPRADEAAEALNATQALDDFITGLVAARAKRFPRTALMWVTEQGLMDAGKWPLVRAFARERQRSEPPWRDNYASWRQRVDATITPRRRKKSQ</sequence>
<evidence type="ECO:0008006" key="3">
    <source>
        <dbReference type="Google" id="ProtNLM"/>
    </source>
</evidence>
<proteinExistence type="predicted"/>
<accession>A0A7I7NY20</accession>
<gene>
    <name evidence="1" type="ORF">MSEO_20100</name>
</gene>
<dbReference type="Proteomes" id="UP000466632">
    <property type="component" value="Chromosome"/>
</dbReference>